<keyword evidence="1" id="KW-0812">Transmembrane</keyword>
<dbReference type="InterPro" id="IPR036291">
    <property type="entry name" value="NAD(P)-bd_dom_sf"/>
</dbReference>
<dbReference type="EMBL" id="WLZY01000017">
    <property type="protein sequence ID" value="NDL61046.1"/>
    <property type="molecule type" value="Genomic_DNA"/>
</dbReference>
<keyword evidence="4" id="KW-1185">Reference proteome</keyword>
<sequence>MERLIRSTVSAGGENVGIEPHPVRARRNNGTRGPVVAVTGAASVLGRRVAQGLAARADVHRVIAVDRERGDVTGVTWRVIDLADPAVVTRLTGADVVVHAALDLNITGDVPARSHRNVRGTQTVLTASAAAGVRHVVVVSSAMAYGAVEDNPVPLDEDAPLRAPADGGLISDLLEIEALCARSRRAHPGMPVTVVRPATLVGPGIDTVLTRHFEAPRLLVLKGSVPTWQFCHIDDLASALEFIALRQVDGPVAVASPGYLDQEEVEALSGLGRVELSSSFATGTAGRLHRLGVIQAPVSELQFVTHPWAVAPNRLTAAGWQPEFTNELALQALMELVTGRHALASRRIGRRGATATIGAAGATVAILGTAVVVRKARKRKRG</sequence>
<dbReference type="PANTHER" id="PTHR43245:SF52">
    <property type="entry name" value="NAD-DEPENDENT EPIMERASE_DEHYDRATASE"/>
    <property type="match status" value="1"/>
</dbReference>
<name>A0A7K3MCW6_9ACTN</name>
<dbReference type="AlphaFoldDB" id="A0A7K3MCW6"/>
<organism evidence="3 4">
    <name type="scientific">Phytoactinopolyspora mesophila</name>
    <dbReference type="NCBI Taxonomy" id="2650750"/>
    <lineage>
        <taxon>Bacteria</taxon>
        <taxon>Bacillati</taxon>
        <taxon>Actinomycetota</taxon>
        <taxon>Actinomycetes</taxon>
        <taxon>Jiangellales</taxon>
        <taxon>Jiangellaceae</taxon>
        <taxon>Phytoactinopolyspora</taxon>
    </lineage>
</organism>
<dbReference type="InterPro" id="IPR001509">
    <property type="entry name" value="Epimerase_deHydtase"/>
</dbReference>
<reference evidence="3 4" key="1">
    <citation type="submission" date="2019-11" db="EMBL/GenBank/DDBJ databases">
        <authorList>
            <person name="Li X.-J."/>
            <person name="Feng X.-M."/>
        </authorList>
    </citation>
    <scope>NUCLEOTIDE SEQUENCE [LARGE SCALE GENOMIC DNA]</scope>
    <source>
        <strain evidence="3 4">XMNu-373</strain>
    </source>
</reference>
<comment type="caution">
    <text evidence="3">The sequence shown here is derived from an EMBL/GenBank/DDBJ whole genome shotgun (WGS) entry which is preliminary data.</text>
</comment>
<dbReference type="Proteomes" id="UP000460435">
    <property type="component" value="Unassembled WGS sequence"/>
</dbReference>
<keyword evidence="1" id="KW-0472">Membrane</keyword>
<proteinExistence type="predicted"/>
<dbReference type="Gene3D" id="3.40.50.720">
    <property type="entry name" value="NAD(P)-binding Rossmann-like Domain"/>
    <property type="match status" value="1"/>
</dbReference>
<accession>A0A7K3MCW6</accession>
<dbReference type="Pfam" id="PF01370">
    <property type="entry name" value="Epimerase"/>
    <property type="match status" value="1"/>
</dbReference>
<dbReference type="RefSeq" id="WP_162453764.1">
    <property type="nucleotide sequence ID" value="NZ_WLZY01000017.1"/>
</dbReference>
<evidence type="ECO:0000259" key="2">
    <source>
        <dbReference type="Pfam" id="PF01370"/>
    </source>
</evidence>
<protein>
    <submittedName>
        <fullName evidence="3">NAD-dependent epimerase/dehydratase family protein</fullName>
    </submittedName>
</protein>
<evidence type="ECO:0000313" key="4">
    <source>
        <dbReference type="Proteomes" id="UP000460435"/>
    </source>
</evidence>
<dbReference type="InterPro" id="IPR050177">
    <property type="entry name" value="Lipid_A_modif_metabolic_enz"/>
</dbReference>
<evidence type="ECO:0000256" key="1">
    <source>
        <dbReference type="SAM" id="Phobius"/>
    </source>
</evidence>
<feature type="transmembrane region" description="Helical" evidence="1">
    <location>
        <begin position="353"/>
        <end position="373"/>
    </location>
</feature>
<keyword evidence="1" id="KW-1133">Transmembrane helix</keyword>
<gene>
    <name evidence="3" type="ORF">F7O44_28650</name>
</gene>
<feature type="domain" description="NAD-dependent epimerase/dehydratase" evidence="2">
    <location>
        <begin position="36"/>
        <end position="246"/>
    </location>
</feature>
<dbReference type="SUPFAM" id="SSF51735">
    <property type="entry name" value="NAD(P)-binding Rossmann-fold domains"/>
    <property type="match status" value="1"/>
</dbReference>
<dbReference type="PANTHER" id="PTHR43245">
    <property type="entry name" value="BIFUNCTIONAL POLYMYXIN RESISTANCE PROTEIN ARNA"/>
    <property type="match status" value="1"/>
</dbReference>
<evidence type="ECO:0000313" key="3">
    <source>
        <dbReference type="EMBL" id="NDL61046.1"/>
    </source>
</evidence>